<accession>A0A151KYG5</accession>
<protein>
    <submittedName>
        <fullName evidence="1">Uncharacterized protein</fullName>
    </submittedName>
</protein>
<dbReference type="EMBL" id="LOBR01000032">
    <property type="protein sequence ID" value="KYN88865.1"/>
    <property type="molecule type" value="Genomic_DNA"/>
</dbReference>
<dbReference type="RefSeq" id="WP_061896908.1">
    <property type="nucleotide sequence ID" value="NZ_LOBR01000032.1"/>
</dbReference>
<evidence type="ECO:0000313" key="2">
    <source>
        <dbReference type="Proteomes" id="UP000075346"/>
    </source>
</evidence>
<dbReference type="Proteomes" id="UP000075346">
    <property type="component" value="Unassembled WGS sequence"/>
</dbReference>
<evidence type="ECO:0000313" key="1">
    <source>
        <dbReference type="EMBL" id="KYN88865.1"/>
    </source>
</evidence>
<comment type="caution">
    <text evidence="1">The sequence shown here is derived from an EMBL/GenBank/DDBJ whole genome shotgun (WGS) entry which is preliminary data.</text>
</comment>
<organism evidence="1 2">
    <name type="scientific">Vibrio cidicii</name>
    <dbReference type="NCBI Taxonomy" id="1763883"/>
    <lineage>
        <taxon>Bacteria</taxon>
        <taxon>Pseudomonadati</taxon>
        <taxon>Pseudomonadota</taxon>
        <taxon>Gammaproteobacteria</taxon>
        <taxon>Vibrionales</taxon>
        <taxon>Vibrionaceae</taxon>
        <taxon>Vibrio</taxon>
    </lineage>
</organism>
<proteinExistence type="predicted"/>
<dbReference type="AlphaFoldDB" id="A0A151KYG5"/>
<sequence>MITIPEKRLDALFQVLSLRDMPPATRNAVKLVLINGYSYTFAELKTGVTRKRIALATKKLHDMDNRLLNAYRL</sequence>
<gene>
    <name evidence="1" type="ORF">ATY37_14750</name>
</gene>
<name>A0A151KYG5_9VIBR</name>
<reference evidence="2" key="1">
    <citation type="submission" date="2015-12" db="EMBL/GenBank/DDBJ databases">
        <authorList>
            <person name="Shamseldin A."/>
            <person name="Moawad H."/>
            <person name="Abd El-Rahim W.M."/>
            <person name="Sadowsky M.J."/>
        </authorList>
    </citation>
    <scope>NUCLEOTIDE SEQUENCE [LARGE SCALE GENOMIC DNA]</scope>
    <source>
        <strain evidence="2">2538-88</strain>
    </source>
</reference>